<evidence type="ECO:0000256" key="5">
    <source>
        <dbReference type="ARBA" id="ARBA00022692"/>
    </source>
</evidence>
<dbReference type="GO" id="GO:0048608">
    <property type="term" value="P:reproductive structure development"/>
    <property type="evidence" value="ECO:0007669"/>
    <property type="project" value="UniProtKB-ARBA"/>
</dbReference>
<evidence type="ECO:0000256" key="3">
    <source>
        <dbReference type="ARBA" id="ARBA00010858"/>
    </source>
</evidence>
<sequence>MQTNMSSYEQQMQHKRHPISPTTRQAVKFLTASTVGTVLLVLSGLTLTATVISLVIATPILVLFSPILIPAIITVFLIASGFVFSGGCGVAALSALSWIYQYTTGKHPVGADQLDQARNAIANAAWEVKEKAKDNLQYVQNKAQEAITTTTTTTTTDPDTHRTTTQSRT</sequence>
<dbReference type="GO" id="GO:0009791">
    <property type="term" value="P:post-embryonic development"/>
    <property type="evidence" value="ECO:0007669"/>
    <property type="project" value="UniProtKB-ARBA"/>
</dbReference>
<dbReference type="GO" id="GO:0016020">
    <property type="term" value="C:membrane"/>
    <property type="evidence" value="ECO:0007669"/>
    <property type="project" value="UniProtKB-SubCell"/>
</dbReference>
<feature type="region of interest" description="Disordered" evidence="8">
    <location>
        <begin position="147"/>
        <end position="169"/>
    </location>
</feature>
<protein>
    <submittedName>
        <fullName evidence="11">Oleosin L</fullName>
    </submittedName>
</protein>
<evidence type="ECO:0000256" key="9">
    <source>
        <dbReference type="SAM" id="Phobius"/>
    </source>
</evidence>
<feature type="transmembrane region" description="Helical" evidence="9">
    <location>
        <begin position="67"/>
        <end position="100"/>
    </location>
</feature>
<dbReference type="Pfam" id="PF01277">
    <property type="entry name" value="Oleosin"/>
    <property type="match status" value="1"/>
</dbReference>
<dbReference type="KEGG" id="soe:110787404"/>
<evidence type="ECO:0000256" key="6">
    <source>
        <dbReference type="ARBA" id="ARBA00022989"/>
    </source>
</evidence>
<dbReference type="Proteomes" id="UP000813463">
    <property type="component" value="Chromosome 1"/>
</dbReference>
<dbReference type="InterPro" id="IPR000136">
    <property type="entry name" value="Oleosin"/>
</dbReference>
<dbReference type="GeneID" id="110787404"/>
<comment type="similarity">
    <text evidence="3">Belongs to the oleosin family.</text>
</comment>
<comment type="subcellular location">
    <subcellularLocation>
        <location evidence="2">Lipid droplet</location>
    </subcellularLocation>
    <subcellularLocation>
        <location evidence="1">Membrane</location>
        <topology evidence="1">Multi-pass membrane protein</topology>
    </subcellularLocation>
</comment>
<keyword evidence="7 9" id="KW-0472">Membrane</keyword>
<keyword evidence="5 9" id="KW-0812">Transmembrane</keyword>
<dbReference type="AlphaFoldDB" id="A0A9R0JV55"/>
<evidence type="ECO:0000313" key="11">
    <source>
        <dbReference type="RefSeq" id="XP_021847718.2"/>
    </source>
</evidence>
<keyword evidence="10" id="KW-1185">Reference proteome</keyword>
<reference evidence="11" key="2">
    <citation type="submission" date="2025-08" db="UniProtKB">
        <authorList>
            <consortium name="RefSeq"/>
        </authorList>
    </citation>
    <scope>IDENTIFICATION</scope>
    <source>
        <tissue evidence="11">Leaf</tissue>
    </source>
</reference>
<evidence type="ECO:0000256" key="1">
    <source>
        <dbReference type="ARBA" id="ARBA00004141"/>
    </source>
</evidence>
<evidence type="ECO:0000256" key="4">
    <source>
        <dbReference type="ARBA" id="ARBA00022677"/>
    </source>
</evidence>
<evidence type="ECO:0000256" key="7">
    <source>
        <dbReference type="ARBA" id="ARBA00023136"/>
    </source>
</evidence>
<dbReference type="GO" id="GO:0019915">
    <property type="term" value="P:lipid storage"/>
    <property type="evidence" value="ECO:0000318"/>
    <property type="project" value="GO_Central"/>
</dbReference>
<reference evidence="10" key="1">
    <citation type="journal article" date="2021" name="Nat. Commun.">
        <title>Genomic analyses provide insights into spinach domestication and the genetic basis of agronomic traits.</title>
        <authorList>
            <person name="Cai X."/>
            <person name="Sun X."/>
            <person name="Xu C."/>
            <person name="Sun H."/>
            <person name="Wang X."/>
            <person name="Ge C."/>
            <person name="Zhang Z."/>
            <person name="Wang Q."/>
            <person name="Fei Z."/>
            <person name="Jiao C."/>
            <person name="Wang Q."/>
        </authorList>
    </citation>
    <scope>NUCLEOTIDE SEQUENCE [LARGE SCALE GENOMIC DNA]</scope>
    <source>
        <strain evidence="10">cv. Varoflay</strain>
    </source>
</reference>
<evidence type="ECO:0000256" key="8">
    <source>
        <dbReference type="SAM" id="MobiDB-lite"/>
    </source>
</evidence>
<dbReference type="PANTHER" id="PTHR33203:SF24">
    <property type="entry name" value="OLEOSIN"/>
    <property type="match status" value="1"/>
</dbReference>
<gene>
    <name evidence="11" type="primary">LOC110787404</name>
</gene>
<proteinExistence type="inferred from homology"/>
<dbReference type="RefSeq" id="XP_021847718.2">
    <property type="nucleotide sequence ID" value="XM_021992026.2"/>
</dbReference>
<dbReference type="PANTHER" id="PTHR33203">
    <property type="entry name" value="OLEOSIN"/>
    <property type="match status" value="1"/>
</dbReference>
<accession>A0A9R0JV55</accession>
<evidence type="ECO:0000256" key="2">
    <source>
        <dbReference type="ARBA" id="ARBA00004502"/>
    </source>
</evidence>
<feature type="transmembrane region" description="Helical" evidence="9">
    <location>
        <begin position="38"/>
        <end position="61"/>
    </location>
</feature>
<keyword evidence="6 9" id="KW-1133">Transmembrane helix</keyword>
<dbReference type="GO" id="GO:0012511">
    <property type="term" value="C:monolayer-surrounded lipid storage body"/>
    <property type="evidence" value="ECO:0007669"/>
    <property type="project" value="InterPro"/>
</dbReference>
<keyword evidence="4" id="KW-0551">Lipid droplet</keyword>
<name>A0A9R0JV55_SPIOL</name>
<feature type="compositionally biased region" description="Low complexity" evidence="8">
    <location>
        <begin position="148"/>
        <end position="157"/>
    </location>
</feature>
<evidence type="ECO:0000313" key="10">
    <source>
        <dbReference type="Proteomes" id="UP000813463"/>
    </source>
</evidence>
<organism evidence="10 11">
    <name type="scientific">Spinacia oleracea</name>
    <name type="common">Spinach</name>
    <dbReference type="NCBI Taxonomy" id="3562"/>
    <lineage>
        <taxon>Eukaryota</taxon>
        <taxon>Viridiplantae</taxon>
        <taxon>Streptophyta</taxon>
        <taxon>Embryophyta</taxon>
        <taxon>Tracheophyta</taxon>
        <taxon>Spermatophyta</taxon>
        <taxon>Magnoliopsida</taxon>
        <taxon>eudicotyledons</taxon>
        <taxon>Gunneridae</taxon>
        <taxon>Pentapetalae</taxon>
        <taxon>Caryophyllales</taxon>
        <taxon>Chenopodiaceae</taxon>
        <taxon>Chenopodioideae</taxon>
        <taxon>Anserineae</taxon>
        <taxon>Spinacia</taxon>
    </lineage>
</organism>